<dbReference type="PRINTS" id="PR00173">
    <property type="entry name" value="EDTRNSPORT"/>
</dbReference>
<feature type="transmembrane region" description="Helical" evidence="6">
    <location>
        <begin position="211"/>
        <end position="237"/>
    </location>
</feature>
<dbReference type="SUPFAM" id="SSF118215">
    <property type="entry name" value="Proton glutamate symport protein"/>
    <property type="match status" value="1"/>
</dbReference>
<protein>
    <submittedName>
        <fullName evidence="7">Proton/sodium-glutamate symport protein (Glutamate-aspartate carrierprotein)</fullName>
    </submittedName>
</protein>
<feature type="transmembrane region" description="Helical" evidence="6">
    <location>
        <begin position="45"/>
        <end position="65"/>
    </location>
</feature>
<gene>
    <name evidence="7" type="ordered locus">PERMA_0214</name>
</gene>
<feature type="transmembrane region" description="Helical" evidence="6">
    <location>
        <begin position="179"/>
        <end position="199"/>
    </location>
</feature>
<dbReference type="InterPro" id="IPR001991">
    <property type="entry name" value="Na-dicarboxylate_symporter"/>
</dbReference>
<evidence type="ECO:0000256" key="2">
    <source>
        <dbReference type="ARBA" id="ARBA00022448"/>
    </source>
</evidence>
<dbReference type="OrthoDB" id="9768885at2"/>
<evidence type="ECO:0000256" key="5">
    <source>
        <dbReference type="ARBA" id="ARBA00023136"/>
    </source>
</evidence>
<dbReference type="Gene3D" id="1.10.3860.10">
    <property type="entry name" value="Sodium:dicarboxylate symporter"/>
    <property type="match status" value="1"/>
</dbReference>
<sequence>MRRLFSIENLTFIAIILGILSGVYLKDIVINLKLVGNAFLNLLKMITIPLIFASIFVSIASLASIKDIKDMGIKAIVYYFSTTALAVFTGIVVVNFINFSPVDGMNLSSDGFEHKKFTVEALIQSFIPSNIFQSLVEGKVLHVIIFSILFAIAVLKLQQSKKEVITRFFEGVNDSMLTVAKWIINLSPLGVFALVSYIVADKGLGSILSLWQYVLAVVVGLLIHAVFNLGLIGFLFGKFNPLSYFTKVKEALLIAFSTSSSSATLPVTLEVAEERAKIDKKTAGFVLPLGATINMDGTALYEAVAAMFIASLYGIELSIGEQIIIFFTASLAAVGAAGIPSAGLVTMTLVFTAVGIPLEGIAIILAVDRFLDMLRTATNVWGDLIGAKIISRFVR</sequence>
<feature type="transmembrane region" description="Helical" evidence="6">
    <location>
        <begin position="140"/>
        <end position="158"/>
    </location>
</feature>
<evidence type="ECO:0000256" key="1">
    <source>
        <dbReference type="ARBA" id="ARBA00004141"/>
    </source>
</evidence>
<dbReference type="HOGENOM" id="CLU_019375_7_1_0"/>
<organism evidence="7 8">
    <name type="scientific">Persephonella marina (strain DSM 14350 / EX-H1)</name>
    <dbReference type="NCBI Taxonomy" id="123214"/>
    <lineage>
        <taxon>Bacteria</taxon>
        <taxon>Pseudomonadati</taxon>
        <taxon>Aquificota</taxon>
        <taxon>Aquificia</taxon>
        <taxon>Aquificales</taxon>
        <taxon>Hydrogenothermaceae</taxon>
        <taxon>Persephonella</taxon>
    </lineage>
</organism>
<evidence type="ECO:0000256" key="6">
    <source>
        <dbReference type="SAM" id="Phobius"/>
    </source>
</evidence>
<evidence type="ECO:0000256" key="3">
    <source>
        <dbReference type="ARBA" id="ARBA00022692"/>
    </source>
</evidence>
<keyword evidence="5 6" id="KW-0472">Membrane</keyword>
<dbReference type="PaxDb" id="123214-PERMA_0214"/>
<dbReference type="InterPro" id="IPR036458">
    <property type="entry name" value="Na:dicarbo_symporter_sf"/>
</dbReference>
<dbReference type="EMBL" id="CP001230">
    <property type="protein sequence ID" value="ACO03792.1"/>
    <property type="molecule type" value="Genomic_DNA"/>
</dbReference>
<feature type="transmembrane region" description="Helical" evidence="6">
    <location>
        <begin position="7"/>
        <end position="25"/>
    </location>
</feature>
<dbReference type="RefSeq" id="WP_012676031.1">
    <property type="nucleotide sequence ID" value="NC_012440.1"/>
</dbReference>
<keyword evidence="3 6" id="KW-0812">Transmembrane</keyword>
<dbReference type="Pfam" id="PF00375">
    <property type="entry name" value="SDF"/>
    <property type="match status" value="1"/>
</dbReference>
<dbReference type="STRING" id="123214.PERMA_0214"/>
<feature type="transmembrane region" description="Helical" evidence="6">
    <location>
        <begin position="77"/>
        <end position="97"/>
    </location>
</feature>
<dbReference type="eggNOG" id="COG1301">
    <property type="taxonomic scope" value="Bacteria"/>
</dbReference>
<comment type="subcellular location">
    <subcellularLocation>
        <location evidence="1">Membrane</location>
        <topology evidence="1">Multi-pass membrane protein</topology>
    </subcellularLocation>
</comment>
<evidence type="ECO:0000313" key="7">
    <source>
        <dbReference type="EMBL" id="ACO03792.1"/>
    </source>
</evidence>
<name>C0QTJ5_PERMH</name>
<dbReference type="GO" id="GO:0015293">
    <property type="term" value="F:symporter activity"/>
    <property type="evidence" value="ECO:0007669"/>
    <property type="project" value="InterPro"/>
</dbReference>
<feature type="transmembrane region" description="Helical" evidence="6">
    <location>
        <begin position="323"/>
        <end position="343"/>
    </location>
</feature>
<reference evidence="7 8" key="1">
    <citation type="journal article" date="2009" name="J. Bacteriol.">
        <title>Complete and draft genome sequences of six members of the Aquificales.</title>
        <authorList>
            <person name="Reysenbach A.L."/>
            <person name="Hamamura N."/>
            <person name="Podar M."/>
            <person name="Griffiths E."/>
            <person name="Ferreira S."/>
            <person name="Hochstein R."/>
            <person name="Heidelberg J."/>
            <person name="Johnson J."/>
            <person name="Mead D."/>
            <person name="Pohorille A."/>
            <person name="Sarmiento M."/>
            <person name="Schweighofer K."/>
            <person name="Seshadri R."/>
            <person name="Voytek M.A."/>
        </authorList>
    </citation>
    <scope>NUCLEOTIDE SEQUENCE [LARGE SCALE GENOMIC DNA]</scope>
    <source>
        <strain evidence="8">DSM 14350 / EX-H1</strain>
    </source>
</reference>
<dbReference type="InterPro" id="IPR050746">
    <property type="entry name" value="DAACS"/>
</dbReference>
<proteinExistence type="predicted"/>
<dbReference type="KEGG" id="pmx:PERMA_0214"/>
<dbReference type="AlphaFoldDB" id="C0QTJ5"/>
<dbReference type="PANTHER" id="PTHR11958">
    <property type="entry name" value="SODIUM/DICARBOXYLATE SYMPORTER-RELATED"/>
    <property type="match status" value="1"/>
</dbReference>
<dbReference type="Proteomes" id="UP000001366">
    <property type="component" value="Chromosome"/>
</dbReference>
<keyword evidence="4 6" id="KW-1133">Transmembrane helix</keyword>
<evidence type="ECO:0000256" key="4">
    <source>
        <dbReference type="ARBA" id="ARBA00022989"/>
    </source>
</evidence>
<evidence type="ECO:0000313" key="8">
    <source>
        <dbReference type="Proteomes" id="UP000001366"/>
    </source>
</evidence>
<accession>C0QTJ5</accession>
<dbReference type="PANTHER" id="PTHR11958:SF63">
    <property type="entry name" value="AMINO ACID TRANSPORTER"/>
    <property type="match status" value="1"/>
</dbReference>
<feature type="transmembrane region" description="Helical" evidence="6">
    <location>
        <begin position="349"/>
        <end position="367"/>
    </location>
</feature>
<keyword evidence="2" id="KW-0813">Transport</keyword>
<keyword evidence="8" id="KW-1185">Reference proteome</keyword>
<dbReference type="GO" id="GO:0016020">
    <property type="term" value="C:membrane"/>
    <property type="evidence" value="ECO:0007669"/>
    <property type="project" value="UniProtKB-SubCell"/>
</dbReference>